<dbReference type="STRING" id="529709.PYCH_01270"/>
<dbReference type="InterPro" id="IPR014729">
    <property type="entry name" value="Rossmann-like_a/b/a_fold"/>
</dbReference>
<evidence type="ECO:0000313" key="5">
    <source>
        <dbReference type="Proteomes" id="UP000008386"/>
    </source>
</evidence>
<name>F8AFT5_PYRYC</name>
<keyword evidence="1" id="KW-0547">Nucleotide-binding</keyword>
<dbReference type="PANTHER" id="PTHR43209:SF1">
    <property type="entry name" value="TRNA SULFURTRANSFERASE"/>
    <property type="match status" value="1"/>
</dbReference>
<dbReference type="InterPro" id="IPR050102">
    <property type="entry name" value="tRNA_sulfurtransferase_ThiI"/>
</dbReference>
<dbReference type="EMBL" id="CP002779">
    <property type="protein sequence ID" value="AEH23836.1"/>
    <property type="molecule type" value="Genomic_DNA"/>
</dbReference>
<gene>
    <name evidence="4" type="ordered locus">PYCH_01270</name>
</gene>
<organism evidence="4 5">
    <name type="scientific">Pyrococcus yayanosii (strain CH1 / JCM 16557)</name>
    <dbReference type="NCBI Taxonomy" id="529709"/>
    <lineage>
        <taxon>Archaea</taxon>
        <taxon>Methanobacteriati</taxon>
        <taxon>Methanobacteriota</taxon>
        <taxon>Thermococci</taxon>
        <taxon>Thermococcales</taxon>
        <taxon>Thermococcaceae</taxon>
        <taxon>Pyrococcus</taxon>
    </lineage>
</organism>
<dbReference type="AlphaFoldDB" id="F8AFT5"/>
<keyword evidence="2" id="KW-0067">ATP-binding</keyword>
<dbReference type="PANTHER" id="PTHR43209">
    <property type="entry name" value="TRNA SULFURTRANSFERASE"/>
    <property type="match status" value="1"/>
</dbReference>
<dbReference type="Gene3D" id="3.40.50.620">
    <property type="entry name" value="HUPs"/>
    <property type="match status" value="1"/>
</dbReference>
<dbReference type="GO" id="GO:0002937">
    <property type="term" value="P:tRNA 4-thiouridine biosynthesis"/>
    <property type="evidence" value="ECO:0007669"/>
    <property type="project" value="TreeGrafter"/>
</dbReference>
<dbReference type="GO" id="GO:0052837">
    <property type="term" value="P:thiazole biosynthetic process"/>
    <property type="evidence" value="ECO:0007669"/>
    <property type="project" value="TreeGrafter"/>
</dbReference>
<evidence type="ECO:0000259" key="3">
    <source>
        <dbReference type="Pfam" id="PF02568"/>
    </source>
</evidence>
<evidence type="ECO:0000256" key="1">
    <source>
        <dbReference type="ARBA" id="ARBA00022741"/>
    </source>
</evidence>
<dbReference type="SUPFAM" id="SSF52402">
    <property type="entry name" value="Adenine nucleotide alpha hydrolases-like"/>
    <property type="match status" value="1"/>
</dbReference>
<dbReference type="eggNOG" id="arCOG00038">
    <property type="taxonomic scope" value="Archaea"/>
</dbReference>
<dbReference type="NCBIfam" id="NF006222">
    <property type="entry name" value="PRK08349.1"/>
    <property type="match status" value="1"/>
</dbReference>
<dbReference type="GO" id="GO:0005829">
    <property type="term" value="C:cytosol"/>
    <property type="evidence" value="ECO:0007669"/>
    <property type="project" value="TreeGrafter"/>
</dbReference>
<proteinExistence type="predicted"/>
<dbReference type="InterPro" id="IPR020536">
    <property type="entry name" value="ThiI_AANH"/>
</dbReference>
<evidence type="ECO:0000313" key="4">
    <source>
        <dbReference type="EMBL" id="AEH23836.1"/>
    </source>
</evidence>
<reference evidence="4 5" key="1">
    <citation type="journal article" date="2011" name="J. Bacteriol.">
        <title>Complete genome sequence of the obligate piezophilic hyperthermophilic archaeon Pyrococcus yayanosii CH1.</title>
        <authorList>
            <person name="Jun X."/>
            <person name="Lupeng L."/>
            <person name="Minjuan X."/>
            <person name="Oger P."/>
            <person name="Fengping W."/>
            <person name="Jebbar M."/>
            <person name="Xiang X."/>
        </authorList>
    </citation>
    <scope>NUCLEOTIDE SEQUENCE [LARGE SCALE GENOMIC DNA]</scope>
    <source>
        <strain evidence="5">CH1 / JCM 16557</strain>
    </source>
</reference>
<dbReference type="GeneID" id="10836708"/>
<keyword evidence="5" id="KW-1185">Reference proteome</keyword>
<dbReference type="RefSeq" id="WP_013904894.1">
    <property type="nucleotide sequence ID" value="NC_015680.1"/>
</dbReference>
<dbReference type="KEGG" id="pya:PYCH_01270"/>
<evidence type="ECO:0000256" key="2">
    <source>
        <dbReference type="ARBA" id="ARBA00022840"/>
    </source>
</evidence>
<dbReference type="HOGENOM" id="CLU_037952_0_0_2"/>
<dbReference type="OrthoDB" id="372227at2157"/>
<dbReference type="Pfam" id="PF02568">
    <property type="entry name" value="ThiI"/>
    <property type="match status" value="1"/>
</dbReference>
<protein>
    <recommendedName>
        <fullName evidence="3">Thil AANH domain-containing protein</fullName>
    </recommendedName>
</protein>
<accession>F8AFT5</accession>
<dbReference type="Proteomes" id="UP000008386">
    <property type="component" value="Chromosome"/>
</dbReference>
<sequence>MRVVALLSSGIDSPVAIHLMASRGAEVFPLHFRQDEIKESKVRRLVGRLREIHGELVKEPKIVDAFEVQEPVFDRLREIGKEKWTCVFCKYIMYIIAEGYARRIGAKAIVTGDSLGQVASQTLDNLMVISSATSLPVIRPLIGLDKEEIVQIAKEIGTFDISTEEEPGCPFVPKFPVVRASPSQFKKILEEVKDKLPRGYP</sequence>
<dbReference type="GO" id="GO:0004810">
    <property type="term" value="F:CCA tRNA nucleotidyltransferase activity"/>
    <property type="evidence" value="ECO:0007669"/>
    <property type="project" value="InterPro"/>
</dbReference>
<feature type="domain" description="Thil AANH" evidence="3">
    <location>
        <begin position="2"/>
        <end position="192"/>
    </location>
</feature>
<dbReference type="GO" id="GO:0005524">
    <property type="term" value="F:ATP binding"/>
    <property type="evidence" value="ECO:0007669"/>
    <property type="project" value="UniProtKB-KW"/>
</dbReference>